<dbReference type="AlphaFoldDB" id="A0A9X1TIW3"/>
<proteinExistence type="predicted"/>
<dbReference type="EMBL" id="JAKEIP010000005">
    <property type="protein sequence ID" value="MCF1592375.1"/>
    <property type="molecule type" value="Genomic_DNA"/>
</dbReference>
<evidence type="ECO:0000313" key="3">
    <source>
        <dbReference type="Proteomes" id="UP001139384"/>
    </source>
</evidence>
<protein>
    <submittedName>
        <fullName evidence="2">Twin-arginine translocation pathway signal</fullName>
    </submittedName>
</protein>
<evidence type="ECO:0000313" key="2">
    <source>
        <dbReference type="EMBL" id="MCF1592375.1"/>
    </source>
</evidence>
<accession>A0A9X1TIW3</accession>
<comment type="caution">
    <text evidence="2">The sequence shown here is derived from an EMBL/GenBank/DDBJ whole genome shotgun (WGS) entry which is preliminary data.</text>
</comment>
<dbReference type="CDD" id="cd00093">
    <property type="entry name" value="HTH_XRE"/>
    <property type="match status" value="1"/>
</dbReference>
<organism evidence="2 3">
    <name type="scientific">Streptomyces muensis</name>
    <dbReference type="NCBI Taxonomy" id="1077944"/>
    <lineage>
        <taxon>Bacteria</taxon>
        <taxon>Bacillati</taxon>
        <taxon>Actinomycetota</taxon>
        <taxon>Actinomycetes</taxon>
        <taxon>Kitasatosporales</taxon>
        <taxon>Streptomycetaceae</taxon>
        <taxon>Streptomyces</taxon>
    </lineage>
</organism>
<dbReference type="RefSeq" id="WP_234760686.1">
    <property type="nucleotide sequence ID" value="NZ_JAKEIP010000005.1"/>
</dbReference>
<evidence type="ECO:0000259" key="1">
    <source>
        <dbReference type="PROSITE" id="PS50943"/>
    </source>
</evidence>
<name>A0A9X1TIW3_STRM4</name>
<dbReference type="InterPro" id="IPR001387">
    <property type="entry name" value="Cro/C1-type_HTH"/>
</dbReference>
<reference evidence="2" key="1">
    <citation type="submission" date="2022-01" db="EMBL/GenBank/DDBJ databases">
        <title>Draft Genome Sequences of Seven Type Strains of the Genus Streptomyces.</title>
        <authorList>
            <person name="Aziz S."/>
            <person name="Coretto E."/>
            <person name="Chronakova A."/>
            <person name="Sproer C."/>
            <person name="Huber K."/>
            <person name="Nouioui I."/>
            <person name="Gross H."/>
        </authorList>
    </citation>
    <scope>NUCLEOTIDE SEQUENCE</scope>
    <source>
        <strain evidence="2">DSM 103493</strain>
    </source>
</reference>
<dbReference type="PROSITE" id="PS50943">
    <property type="entry name" value="HTH_CROC1"/>
    <property type="match status" value="1"/>
</dbReference>
<dbReference type="SUPFAM" id="SSF48452">
    <property type="entry name" value="TPR-like"/>
    <property type="match status" value="1"/>
</dbReference>
<dbReference type="Gene3D" id="1.25.40.10">
    <property type="entry name" value="Tetratricopeptide repeat domain"/>
    <property type="match status" value="1"/>
</dbReference>
<gene>
    <name evidence="2" type="ORF">L0P92_02165</name>
</gene>
<dbReference type="Proteomes" id="UP001139384">
    <property type="component" value="Unassembled WGS sequence"/>
</dbReference>
<sequence length="471" mass="50238">MATVTRSRRAAIQREAVQIRMRCQRSGHTTERTVAAIRMSLPEVSALEAWRLALGWSRADTVTQVAALYRADGLQPPGLSESMLCRWEHDQERPGAEYAVMLCRAYGARLEHLGLGRWAGEGAGLRYRLPEPVARVSGPREEREPMTTDAGLPAVRESLQLALLADPQGSPLAAHLAEAAVEHYDLNYSKHPPQTLFKEIRDTRALLMPVMQAAGSTPHTVELQRQVARLSALLGNLAFHLDDTTGARTHLGTAATYGERVGDARLVAWAWGALSMVARSTKRYELALSHAQRGAAQAPAGLVRAQLHAWALLPSLAALGRSPDADAALATAMHELETDGTGSAPGRFGFDEPELALHQAEAHLALGRAEQAAARAEASAGGCILATPGWAAATLVLAQAEAAGRPEDAASRALDVLDRVPPARLRSTARARLSRLDGQLAARTAGPVADLQERLRLLPPPVDAHGGAATA</sequence>
<feature type="domain" description="HTH cro/C1-type" evidence="1">
    <location>
        <begin position="78"/>
        <end position="113"/>
    </location>
</feature>
<dbReference type="InterPro" id="IPR011990">
    <property type="entry name" value="TPR-like_helical_dom_sf"/>
</dbReference>
<keyword evidence="3" id="KW-1185">Reference proteome</keyword>